<reference evidence="2" key="1">
    <citation type="journal article" date="2023" name="G3 (Bethesda)">
        <title>Genome assembly and association tests identify interacting loci associated with vigor, precocity, and sex in interspecific pistachio rootstocks.</title>
        <authorList>
            <person name="Palmer W."/>
            <person name="Jacygrad E."/>
            <person name="Sagayaradj S."/>
            <person name="Cavanaugh K."/>
            <person name="Han R."/>
            <person name="Bertier L."/>
            <person name="Beede B."/>
            <person name="Kafkas S."/>
            <person name="Golino D."/>
            <person name="Preece J."/>
            <person name="Michelmore R."/>
        </authorList>
    </citation>
    <scope>NUCLEOTIDE SEQUENCE [LARGE SCALE GENOMIC DNA]</scope>
</reference>
<protein>
    <submittedName>
        <fullName evidence="1">Uncharacterized protein</fullName>
    </submittedName>
</protein>
<dbReference type="EMBL" id="CM047910">
    <property type="protein sequence ID" value="KAJ0076043.1"/>
    <property type="molecule type" value="Genomic_DNA"/>
</dbReference>
<proteinExistence type="predicted"/>
<sequence>MRFFFKILSSIDIQQKLTIPSDSLAELKRTLPDEGGNYSIKLPVKDESGREWSFLCTFESRFDTSKGFFSSGWVDFARSRSLKAGDTIYFRKEHDHTYKIETRISNDYHCDSFKKAREQHFVNFEFCK</sequence>
<comment type="caution">
    <text evidence="1">The sequence shown here is derived from an EMBL/GenBank/DDBJ whole genome shotgun (WGS) entry which is preliminary data.</text>
</comment>
<organism evidence="1 2">
    <name type="scientific">Pistacia atlantica</name>
    <dbReference type="NCBI Taxonomy" id="434234"/>
    <lineage>
        <taxon>Eukaryota</taxon>
        <taxon>Viridiplantae</taxon>
        <taxon>Streptophyta</taxon>
        <taxon>Embryophyta</taxon>
        <taxon>Tracheophyta</taxon>
        <taxon>Spermatophyta</taxon>
        <taxon>Magnoliopsida</taxon>
        <taxon>eudicotyledons</taxon>
        <taxon>Gunneridae</taxon>
        <taxon>Pentapetalae</taxon>
        <taxon>rosids</taxon>
        <taxon>malvids</taxon>
        <taxon>Sapindales</taxon>
        <taxon>Anacardiaceae</taxon>
        <taxon>Pistacia</taxon>
    </lineage>
</organism>
<dbReference type="Proteomes" id="UP001164250">
    <property type="component" value="Chromosome 15"/>
</dbReference>
<gene>
    <name evidence="1" type="ORF">Patl1_34891</name>
</gene>
<evidence type="ECO:0000313" key="1">
    <source>
        <dbReference type="EMBL" id="KAJ0076043.1"/>
    </source>
</evidence>
<keyword evidence="2" id="KW-1185">Reference proteome</keyword>
<accession>A0ACC0ZV08</accession>
<name>A0ACC0ZV08_9ROSI</name>
<evidence type="ECO:0000313" key="2">
    <source>
        <dbReference type="Proteomes" id="UP001164250"/>
    </source>
</evidence>